<dbReference type="InterPro" id="IPR029001">
    <property type="entry name" value="ITPase-like_fam"/>
</dbReference>
<evidence type="ECO:0000256" key="4">
    <source>
        <dbReference type="ARBA" id="ARBA00022741"/>
    </source>
</evidence>
<keyword evidence="13" id="KW-1185">Reference proteome</keyword>
<evidence type="ECO:0000256" key="6">
    <source>
        <dbReference type="ARBA" id="ARBA00022842"/>
    </source>
</evidence>
<evidence type="ECO:0000313" key="13">
    <source>
        <dbReference type="Proteomes" id="UP000679179"/>
    </source>
</evidence>
<dbReference type="GO" id="GO:0009146">
    <property type="term" value="P:purine nucleoside triphosphate catabolic process"/>
    <property type="evidence" value="ECO:0007669"/>
    <property type="project" value="UniProtKB-UniRule"/>
</dbReference>
<evidence type="ECO:0000256" key="5">
    <source>
        <dbReference type="ARBA" id="ARBA00022801"/>
    </source>
</evidence>
<name>A0A919S4M3_9CLOT</name>
<dbReference type="EMBL" id="BOPZ01000041">
    <property type="protein sequence ID" value="GIM30518.1"/>
    <property type="molecule type" value="Genomic_DNA"/>
</dbReference>
<dbReference type="GO" id="GO:0035870">
    <property type="term" value="F:dITP diphosphatase activity"/>
    <property type="evidence" value="ECO:0007669"/>
    <property type="project" value="UniProtKB-UniRule"/>
</dbReference>
<feature type="binding site" evidence="10">
    <location>
        <begin position="8"/>
        <end position="13"/>
    </location>
    <ligand>
        <name>substrate</name>
    </ligand>
</feature>
<dbReference type="GO" id="GO:0009117">
    <property type="term" value="P:nucleotide metabolic process"/>
    <property type="evidence" value="ECO:0007669"/>
    <property type="project" value="UniProtKB-KW"/>
</dbReference>
<evidence type="ECO:0000256" key="7">
    <source>
        <dbReference type="ARBA" id="ARBA00023080"/>
    </source>
</evidence>
<comment type="catalytic activity">
    <reaction evidence="9 10">
        <text>XTP + H2O = XMP + diphosphate + H(+)</text>
        <dbReference type="Rhea" id="RHEA:28610"/>
        <dbReference type="ChEBI" id="CHEBI:15377"/>
        <dbReference type="ChEBI" id="CHEBI:15378"/>
        <dbReference type="ChEBI" id="CHEBI:33019"/>
        <dbReference type="ChEBI" id="CHEBI:57464"/>
        <dbReference type="ChEBI" id="CHEBI:61314"/>
        <dbReference type="EC" id="3.6.1.66"/>
    </reaction>
</comment>
<sequence>MRKLIVASNNEHKIQEIKQILLDFPLEITSLKEAGIFIDVDEDRETFMENSYKKASEISNYLKNKGQQNFMVMADDSGLEVEYLNGEPGVYSARYAGEHGNSKKNNEKLLRNLQGIAFKDRKASFVCSVVLITSTGEEIKVEGKVNGYITEVLSGSEGFGYDPLFFVPEFDKTFAEMSAEEKNSISHRGKALDMLKKELNKIFDTVEE</sequence>
<evidence type="ECO:0000256" key="3">
    <source>
        <dbReference type="ARBA" id="ARBA00022723"/>
    </source>
</evidence>
<gene>
    <name evidence="12" type="ORF">CPJCM30710_31840</name>
</gene>
<dbReference type="GO" id="GO:0005829">
    <property type="term" value="C:cytosol"/>
    <property type="evidence" value="ECO:0007669"/>
    <property type="project" value="TreeGrafter"/>
</dbReference>
<dbReference type="AlphaFoldDB" id="A0A919S4M3"/>
<evidence type="ECO:0000256" key="8">
    <source>
        <dbReference type="ARBA" id="ARBA00051875"/>
    </source>
</evidence>
<dbReference type="CDD" id="cd00515">
    <property type="entry name" value="HAM1"/>
    <property type="match status" value="1"/>
</dbReference>
<dbReference type="PANTHER" id="PTHR11067:SF9">
    <property type="entry name" value="INOSINE TRIPHOSPHATE PYROPHOSPHATASE"/>
    <property type="match status" value="1"/>
</dbReference>
<evidence type="ECO:0000256" key="2">
    <source>
        <dbReference type="ARBA" id="ARBA00011738"/>
    </source>
</evidence>
<dbReference type="EC" id="3.6.1.66" evidence="10"/>
<dbReference type="FunFam" id="3.90.950.10:FF:000001">
    <property type="entry name" value="dITP/XTP pyrophosphatase"/>
    <property type="match status" value="1"/>
</dbReference>
<comment type="catalytic activity">
    <reaction evidence="10">
        <text>ITP + H2O = IMP + diphosphate + H(+)</text>
        <dbReference type="Rhea" id="RHEA:29399"/>
        <dbReference type="ChEBI" id="CHEBI:15377"/>
        <dbReference type="ChEBI" id="CHEBI:15378"/>
        <dbReference type="ChEBI" id="CHEBI:33019"/>
        <dbReference type="ChEBI" id="CHEBI:58053"/>
        <dbReference type="ChEBI" id="CHEBI:61402"/>
        <dbReference type="EC" id="3.6.1.66"/>
    </reaction>
</comment>
<evidence type="ECO:0000313" key="12">
    <source>
        <dbReference type="EMBL" id="GIM30518.1"/>
    </source>
</evidence>
<feature type="binding site" evidence="10">
    <location>
        <position position="182"/>
    </location>
    <ligand>
        <name>substrate</name>
    </ligand>
</feature>
<comment type="subunit">
    <text evidence="2 10">Homodimer.</text>
</comment>
<evidence type="ECO:0000256" key="9">
    <source>
        <dbReference type="ARBA" id="ARBA00052017"/>
    </source>
</evidence>
<feature type="active site" description="Proton acceptor" evidence="10">
    <location>
        <position position="76"/>
    </location>
</feature>
<dbReference type="HAMAP" id="MF_01405">
    <property type="entry name" value="Non_canon_purine_NTPase"/>
    <property type="match status" value="1"/>
</dbReference>
<evidence type="ECO:0000256" key="11">
    <source>
        <dbReference type="RuleBase" id="RU003781"/>
    </source>
</evidence>
<dbReference type="RefSeq" id="WP_212905187.1">
    <property type="nucleotide sequence ID" value="NZ_BOPZ01000041.1"/>
</dbReference>
<comment type="similarity">
    <text evidence="1 10 11">Belongs to the HAM1 NTPase family.</text>
</comment>
<dbReference type="PANTHER" id="PTHR11067">
    <property type="entry name" value="INOSINE TRIPHOSPHATE PYROPHOSPHATASE/HAM1 PROTEIN"/>
    <property type="match status" value="1"/>
</dbReference>
<keyword evidence="7 10" id="KW-0546">Nucleotide metabolism</keyword>
<dbReference type="NCBIfam" id="TIGR00042">
    <property type="entry name" value="RdgB/HAM1 family non-canonical purine NTP pyrophosphatase"/>
    <property type="match status" value="1"/>
</dbReference>
<protein>
    <recommendedName>
        <fullName evidence="10">dITP/XTP pyrophosphatase</fullName>
        <ecNumber evidence="10">3.6.1.66</ecNumber>
    </recommendedName>
    <alternativeName>
        <fullName evidence="10">Non-canonical purine NTP pyrophosphatase</fullName>
    </alternativeName>
    <alternativeName>
        <fullName evidence="10">Non-standard purine NTP pyrophosphatase</fullName>
    </alternativeName>
    <alternativeName>
        <fullName evidence="10">Nucleoside-triphosphate diphosphatase</fullName>
    </alternativeName>
    <alternativeName>
        <fullName evidence="10">Nucleoside-triphosphate pyrophosphatase</fullName>
        <shortName evidence="10">NTPase</shortName>
    </alternativeName>
</protein>
<feature type="binding site" evidence="10">
    <location>
        <position position="77"/>
    </location>
    <ligand>
        <name>substrate</name>
    </ligand>
</feature>
<organism evidence="12 13">
    <name type="scientific">Clostridium polyendosporum</name>
    <dbReference type="NCBI Taxonomy" id="69208"/>
    <lineage>
        <taxon>Bacteria</taxon>
        <taxon>Bacillati</taxon>
        <taxon>Bacillota</taxon>
        <taxon>Clostridia</taxon>
        <taxon>Eubacteriales</taxon>
        <taxon>Clostridiaceae</taxon>
        <taxon>Clostridium</taxon>
    </lineage>
</organism>
<keyword evidence="6 10" id="KW-0460">Magnesium</keyword>
<keyword evidence="3 10" id="KW-0479">Metal-binding</keyword>
<dbReference type="InterPro" id="IPR002637">
    <property type="entry name" value="RdgB/HAM1"/>
</dbReference>
<dbReference type="Proteomes" id="UP000679179">
    <property type="component" value="Unassembled WGS sequence"/>
</dbReference>
<evidence type="ECO:0000256" key="1">
    <source>
        <dbReference type="ARBA" id="ARBA00008023"/>
    </source>
</evidence>
<dbReference type="GO" id="GO:0017111">
    <property type="term" value="F:ribonucleoside triphosphate phosphatase activity"/>
    <property type="evidence" value="ECO:0007669"/>
    <property type="project" value="InterPro"/>
</dbReference>
<dbReference type="GO" id="GO:0000166">
    <property type="term" value="F:nucleotide binding"/>
    <property type="evidence" value="ECO:0007669"/>
    <property type="project" value="UniProtKB-KW"/>
</dbReference>
<evidence type="ECO:0000256" key="10">
    <source>
        <dbReference type="HAMAP-Rule" id="MF_01405"/>
    </source>
</evidence>
<dbReference type="GO" id="GO:0036220">
    <property type="term" value="F:ITP diphosphatase activity"/>
    <property type="evidence" value="ECO:0007669"/>
    <property type="project" value="UniProtKB-UniRule"/>
</dbReference>
<accession>A0A919S4M3</accession>
<dbReference type="Gene3D" id="3.90.950.10">
    <property type="match status" value="1"/>
</dbReference>
<comment type="cofactor">
    <cofactor evidence="10">
        <name>Mg(2+)</name>
        <dbReference type="ChEBI" id="CHEBI:18420"/>
    </cofactor>
    <text evidence="10">Binds 1 Mg(2+) ion per subunit.</text>
</comment>
<feature type="binding site" evidence="10">
    <location>
        <begin position="187"/>
        <end position="188"/>
    </location>
    <ligand>
        <name>substrate</name>
    </ligand>
</feature>
<comment type="catalytic activity">
    <reaction evidence="8 10">
        <text>dITP + H2O = dIMP + diphosphate + H(+)</text>
        <dbReference type="Rhea" id="RHEA:28342"/>
        <dbReference type="ChEBI" id="CHEBI:15377"/>
        <dbReference type="ChEBI" id="CHEBI:15378"/>
        <dbReference type="ChEBI" id="CHEBI:33019"/>
        <dbReference type="ChEBI" id="CHEBI:61194"/>
        <dbReference type="ChEBI" id="CHEBI:61382"/>
        <dbReference type="EC" id="3.6.1.66"/>
    </reaction>
</comment>
<dbReference type="GO" id="GO:0046872">
    <property type="term" value="F:metal ion binding"/>
    <property type="evidence" value="ECO:0007669"/>
    <property type="project" value="UniProtKB-KW"/>
</dbReference>
<feature type="binding site" evidence="10">
    <location>
        <position position="41"/>
    </location>
    <ligand>
        <name>Mg(2+)</name>
        <dbReference type="ChEBI" id="CHEBI:18420"/>
    </ligand>
</feature>
<dbReference type="NCBIfam" id="NF011397">
    <property type="entry name" value="PRK14822.1"/>
    <property type="match status" value="1"/>
</dbReference>
<feature type="binding site" evidence="10">
    <location>
        <begin position="159"/>
        <end position="162"/>
    </location>
    <ligand>
        <name>substrate</name>
    </ligand>
</feature>
<reference evidence="12" key="1">
    <citation type="submission" date="2021-03" db="EMBL/GenBank/DDBJ databases">
        <title>Taxonomic study of Clostridium polyendosporum from meadow-gley soil under rice.</title>
        <authorList>
            <person name="Kobayashi H."/>
            <person name="Tanizawa Y."/>
            <person name="Yagura M."/>
        </authorList>
    </citation>
    <scope>NUCLEOTIDE SEQUENCE</scope>
    <source>
        <strain evidence="12">JCM 30710</strain>
    </source>
</reference>
<feature type="binding site" evidence="10">
    <location>
        <position position="76"/>
    </location>
    <ligand>
        <name>Mg(2+)</name>
        <dbReference type="ChEBI" id="CHEBI:18420"/>
    </ligand>
</feature>
<dbReference type="Pfam" id="PF01725">
    <property type="entry name" value="Ham1p_like"/>
    <property type="match status" value="1"/>
</dbReference>
<keyword evidence="5 10" id="KW-0378">Hydrolase</keyword>
<dbReference type="InterPro" id="IPR020922">
    <property type="entry name" value="dITP/XTP_pyrophosphatase"/>
</dbReference>
<dbReference type="SUPFAM" id="SSF52972">
    <property type="entry name" value="ITPase-like"/>
    <property type="match status" value="1"/>
</dbReference>
<proteinExistence type="inferred from homology"/>
<keyword evidence="4 10" id="KW-0547">Nucleotide-binding</keyword>
<dbReference type="GO" id="GO:0036222">
    <property type="term" value="F:XTP diphosphatase activity"/>
    <property type="evidence" value="ECO:0007669"/>
    <property type="project" value="UniProtKB-UniRule"/>
</dbReference>
<comment type="caution">
    <text evidence="12">The sequence shown here is derived from an EMBL/GenBank/DDBJ whole genome shotgun (WGS) entry which is preliminary data.</text>
</comment>
<comment type="function">
    <text evidence="10">Pyrophosphatase that catalyzes the hydrolysis of nucleoside triphosphates to their monophosphate derivatives, with a high preference for the non-canonical purine nucleotides XTP (xanthosine triphosphate), dITP (deoxyinosine triphosphate) and ITP. Seems to function as a house-cleaning enzyme that removes non-canonical purine nucleotides from the nucleotide pool, thus preventing their incorporation into DNA/RNA and avoiding chromosomal lesions.</text>
</comment>